<dbReference type="EMBL" id="VFLP01000034">
    <property type="protein sequence ID" value="TRX92747.1"/>
    <property type="molecule type" value="Genomic_DNA"/>
</dbReference>
<gene>
    <name evidence="1" type="ORF">FHL15_006421</name>
</gene>
<dbReference type="PANTHER" id="PTHR33112">
    <property type="entry name" value="DOMAIN PROTEIN, PUTATIVE-RELATED"/>
    <property type="match status" value="1"/>
</dbReference>
<dbReference type="STRING" id="2512241.A0A553HXS6"/>
<evidence type="ECO:0000313" key="2">
    <source>
        <dbReference type="Proteomes" id="UP000319160"/>
    </source>
</evidence>
<organism evidence="1 2">
    <name type="scientific">Xylaria flabelliformis</name>
    <dbReference type="NCBI Taxonomy" id="2512241"/>
    <lineage>
        <taxon>Eukaryota</taxon>
        <taxon>Fungi</taxon>
        <taxon>Dikarya</taxon>
        <taxon>Ascomycota</taxon>
        <taxon>Pezizomycotina</taxon>
        <taxon>Sordariomycetes</taxon>
        <taxon>Xylariomycetidae</taxon>
        <taxon>Xylariales</taxon>
        <taxon>Xylariaceae</taxon>
        <taxon>Xylaria</taxon>
    </lineage>
</organism>
<evidence type="ECO:0000313" key="1">
    <source>
        <dbReference type="EMBL" id="TRX92747.1"/>
    </source>
</evidence>
<protein>
    <recommendedName>
        <fullName evidence="3">Heterokaryon incompatibility domain-containing protein</fullName>
    </recommendedName>
</protein>
<dbReference type="OrthoDB" id="8300194at2759"/>
<proteinExistence type="predicted"/>
<sequence>MPSLHLRIYVLTGRHQRHGDEEGPGANAESVYEIEFLIHPDSKALFVSNSQLPTEFHVGNPVPEATDLEETVTRSITGIHIVLDCVSKVRLLETQADILSSSIDYVCLSHCWAGQWLQILEEYTSLALTFVWDRFPALSGTAQLSCQFRNGDKYVAGLWEGEMLLGLTSCASRLLRERPREWVAPTWSWASMNRVAWWPAKFLLTARGFLTLMKADCVLADPDLTGRLSSASLTRRGPVATGVLLWEDTGARKDRMFSVQFGSRKITGCFLPDYTLHTSADGHLVPNASEVR</sequence>
<dbReference type="Proteomes" id="UP000319160">
    <property type="component" value="Unassembled WGS sequence"/>
</dbReference>
<accession>A0A553HXS6</accession>
<dbReference type="AlphaFoldDB" id="A0A553HXS6"/>
<reference evidence="2" key="1">
    <citation type="submission" date="2019-06" db="EMBL/GenBank/DDBJ databases">
        <title>Draft genome sequence of the griseofulvin-producing fungus Xylaria cubensis strain G536.</title>
        <authorList>
            <person name="Mead M.E."/>
            <person name="Raja H.A."/>
            <person name="Steenwyk J.L."/>
            <person name="Knowles S.L."/>
            <person name="Oberlies N.H."/>
            <person name="Rokas A."/>
        </authorList>
    </citation>
    <scope>NUCLEOTIDE SEQUENCE [LARGE SCALE GENOMIC DNA]</scope>
    <source>
        <strain evidence="2">G536</strain>
    </source>
</reference>
<comment type="caution">
    <text evidence="1">The sequence shown here is derived from an EMBL/GenBank/DDBJ whole genome shotgun (WGS) entry which is preliminary data.</text>
</comment>
<dbReference type="PANTHER" id="PTHR33112:SF9">
    <property type="entry name" value="HETEROKARYON INCOMPATIBILITY DOMAIN-CONTAINING PROTEIN"/>
    <property type="match status" value="1"/>
</dbReference>
<name>A0A553HXS6_9PEZI</name>
<keyword evidence="2" id="KW-1185">Reference proteome</keyword>
<evidence type="ECO:0008006" key="3">
    <source>
        <dbReference type="Google" id="ProtNLM"/>
    </source>
</evidence>